<dbReference type="Proteomes" id="UP000663400">
    <property type="component" value="Chromosome"/>
</dbReference>
<keyword evidence="2" id="KW-1185">Reference proteome</keyword>
<name>A0ABX7RF77_9GAMM</name>
<dbReference type="EMBL" id="CP071517">
    <property type="protein sequence ID" value="QSX76695.1"/>
    <property type="molecule type" value="Genomic_DNA"/>
</dbReference>
<sequence length="84" mass="8712">MGQSINLEALADMRGGADIVENDILLEGRVEDNTANRVVTGNNALGGGSFVNSNGINTVIQNTGANVLIQNGMIVNVQFADPTP</sequence>
<gene>
    <name evidence="1" type="ORF">HIV01_004545</name>
</gene>
<evidence type="ECO:0000313" key="2">
    <source>
        <dbReference type="Proteomes" id="UP000663400"/>
    </source>
</evidence>
<proteinExistence type="predicted"/>
<organism evidence="1 2">
    <name type="scientific">Lysobacter arenosi</name>
    <dbReference type="NCBI Taxonomy" id="2795387"/>
    <lineage>
        <taxon>Bacteria</taxon>
        <taxon>Pseudomonadati</taxon>
        <taxon>Pseudomonadota</taxon>
        <taxon>Gammaproteobacteria</taxon>
        <taxon>Lysobacterales</taxon>
        <taxon>Lysobacteraceae</taxon>
        <taxon>Lysobacter</taxon>
    </lineage>
</organism>
<protein>
    <submittedName>
        <fullName evidence="1">Uncharacterized protein</fullName>
    </submittedName>
</protein>
<evidence type="ECO:0000313" key="1">
    <source>
        <dbReference type="EMBL" id="QSX76695.1"/>
    </source>
</evidence>
<accession>A0ABX7RF77</accession>
<reference evidence="1 2" key="1">
    <citation type="submission" date="2021-02" db="EMBL/GenBank/DDBJ databases">
        <title>Lysobacter arenosi sp. nov., isolated from soil of gangwondo yeongwol, south Korea.</title>
        <authorList>
            <person name="Kim K.R."/>
            <person name="Kim K.H."/>
            <person name="Jeon C.O."/>
        </authorList>
    </citation>
    <scope>NUCLEOTIDE SEQUENCE [LARGE SCALE GENOMIC DNA]</scope>
    <source>
        <strain evidence="1 2">R7</strain>
    </source>
</reference>